<dbReference type="OrthoDB" id="2288643at2759"/>
<keyword evidence="3" id="KW-1185">Reference proteome</keyword>
<feature type="region of interest" description="Disordered" evidence="1">
    <location>
        <begin position="1"/>
        <end position="62"/>
    </location>
</feature>
<feature type="compositionally biased region" description="Polar residues" evidence="1">
    <location>
        <begin position="44"/>
        <end position="59"/>
    </location>
</feature>
<dbReference type="AlphaFoldDB" id="A0A068SH83"/>
<dbReference type="STRING" id="1263082.A0A068SH83"/>
<comment type="caution">
    <text evidence="2">The sequence shown here is derived from an EMBL/GenBank/DDBJ whole genome shotgun (WGS) entry which is preliminary data.</text>
</comment>
<gene>
    <name evidence="2" type="ORF">LCOR_11992.1</name>
</gene>
<feature type="compositionally biased region" description="Polar residues" evidence="1">
    <location>
        <begin position="1"/>
        <end position="26"/>
    </location>
</feature>
<reference evidence="2" key="1">
    <citation type="submission" date="2013-08" db="EMBL/GenBank/DDBJ databases">
        <title>Gene expansion shapes genome architecture in the human pathogen Lichtheimia corymbifera: an evolutionary genomics analysis in the ancient terrestrial Mucorales (Mucoromycotina).</title>
        <authorList>
            <person name="Schwartze V.U."/>
            <person name="Winter S."/>
            <person name="Shelest E."/>
            <person name="Marcet-Houben M."/>
            <person name="Horn F."/>
            <person name="Wehner S."/>
            <person name="Hoffmann K."/>
            <person name="Riege K."/>
            <person name="Sammeth M."/>
            <person name="Nowrousian M."/>
            <person name="Valiante V."/>
            <person name="Linde J."/>
            <person name="Jacobsen I.D."/>
            <person name="Marz M."/>
            <person name="Brakhage A.A."/>
            <person name="Gabaldon T."/>
            <person name="Bocker S."/>
            <person name="Voigt K."/>
        </authorList>
    </citation>
    <scope>NUCLEOTIDE SEQUENCE [LARGE SCALE GENOMIC DNA]</scope>
    <source>
        <strain evidence="2">FSU 9682</strain>
    </source>
</reference>
<organism evidence="2 3">
    <name type="scientific">Lichtheimia corymbifera JMRC:FSU:9682</name>
    <dbReference type="NCBI Taxonomy" id="1263082"/>
    <lineage>
        <taxon>Eukaryota</taxon>
        <taxon>Fungi</taxon>
        <taxon>Fungi incertae sedis</taxon>
        <taxon>Mucoromycota</taxon>
        <taxon>Mucoromycotina</taxon>
        <taxon>Mucoromycetes</taxon>
        <taxon>Mucorales</taxon>
        <taxon>Lichtheimiaceae</taxon>
        <taxon>Lichtheimia</taxon>
    </lineage>
</organism>
<sequence>MSIRSQESASNRAGTPQERNATSPAPTTEMDLGSPVASVADDQSVITVPSNTSSSSLQRASHAIDRVTEKLARLAERLADEDLSSNDRQLIHQETQQASKDLDALKNVYRKMVKKDKSSSHSSRPVVPQVLPVLQWTNNVYDKSKLVFGSVEECLNRFEDVVVSYNQDMDEAWGRLLPRRTFKIT</sequence>
<proteinExistence type="predicted"/>
<evidence type="ECO:0000256" key="1">
    <source>
        <dbReference type="SAM" id="MobiDB-lite"/>
    </source>
</evidence>
<name>A0A068SH83_9FUNG</name>
<evidence type="ECO:0000313" key="2">
    <source>
        <dbReference type="EMBL" id="CDH61212.1"/>
    </source>
</evidence>
<evidence type="ECO:0000313" key="3">
    <source>
        <dbReference type="Proteomes" id="UP000027586"/>
    </source>
</evidence>
<accession>A0A068SH83</accession>
<protein>
    <submittedName>
        <fullName evidence="2">Uncharacterized protein</fullName>
    </submittedName>
</protein>
<dbReference type="VEuPathDB" id="FungiDB:LCOR_11992.1"/>
<dbReference type="Proteomes" id="UP000027586">
    <property type="component" value="Unassembled WGS sequence"/>
</dbReference>
<dbReference type="EMBL" id="CBTN010000156">
    <property type="protein sequence ID" value="CDH61212.1"/>
    <property type="molecule type" value="Genomic_DNA"/>
</dbReference>